<evidence type="ECO:0000313" key="9">
    <source>
        <dbReference type="Proteomes" id="UP001209317"/>
    </source>
</evidence>
<dbReference type="Gene3D" id="3.30.70.1170">
    <property type="entry name" value="Sun protein, domain 3"/>
    <property type="match status" value="1"/>
</dbReference>
<dbReference type="InterPro" id="IPR023267">
    <property type="entry name" value="RCMT"/>
</dbReference>
<evidence type="ECO:0000256" key="4">
    <source>
        <dbReference type="ARBA" id="ARBA00022691"/>
    </source>
</evidence>
<gene>
    <name evidence="8" type="ORF">OD355_01650</name>
</gene>
<dbReference type="AlphaFoldDB" id="A0AAE3ILP4"/>
<comment type="caution">
    <text evidence="8">The sequence shown here is derived from an EMBL/GenBank/DDBJ whole genome shotgun (WGS) entry which is preliminary data.</text>
</comment>
<evidence type="ECO:0000256" key="5">
    <source>
        <dbReference type="ARBA" id="ARBA00022884"/>
    </source>
</evidence>
<evidence type="ECO:0000256" key="6">
    <source>
        <dbReference type="PROSITE-ProRule" id="PRU01023"/>
    </source>
</evidence>
<feature type="binding site" evidence="6">
    <location>
        <position position="178"/>
    </location>
    <ligand>
        <name>S-adenosyl-L-methionine</name>
        <dbReference type="ChEBI" id="CHEBI:59789"/>
    </ligand>
</feature>
<evidence type="ECO:0000313" key="8">
    <source>
        <dbReference type="EMBL" id="MCU7693215.1"/>
    </source>
</evidence>
<dbReference type="SUPFAM" id="SSF53335">
    <property type="entry name" value="S-adenosyl-L-methionine-dependent methyltransferases"/>
    <property type="match status" value="1"/>
</dbReference>
<dbReference type="PANTHER" id="PTHR22807">
    <property type="entry name" value="NOP2 YEAST -RELATED NOL1/NOP2/FMU SUN DOMAIN-CONTAINING"/>
    <property type="match status" value="1"/>
</dbReference>
<comment type="similarity">
    <text evidence="6">Belongs to the class I-like SAM-binding methyltransferase superfamily. RsmB/NOP family.</text>
</comment>
<evidence type="ECO:0000256" key="3">
    <source>
        <dbReference type="ARBA" id="ARBA00022679"/>
    </source>
</evidence>
<dbReference type="RefSeq" id="WP_263036703.1">
    <property type="nucleotide sequence ID" value="NZ_JAOTPL010000002.1"/>
</dbReference>
<dbReference type="PANTHER" id="PTHR22807:SF30">
    <property type="entry name" value="28S RRNA (CYTOSINE(4447)-C(5))-METHYLTRANSFERASE-RELATED"/>
    <property type="match status" value="1"/>
</dbReference>
<dbReference type="InterPro" id="IPR049560">
    <property type="entry name" value="MeTrfase_RsmB-F_NOP2_cat"/>
</dbReference>
<evidence type="ECO:0000259" key="7">
    <source>
        <dbReference type="PROSITE" id="PS51686"/>
    </source>
</evidence>
<dbReference type="Pfam" id="PF17125">
    <property type="entry name" value="Methyltr_RsmF_N"/>
    <property type="match status" value="1"/>
</dbReference>
<proteinExistence type="inferred from homology"/>
<feature type="binding site" evidence="6">
    <location>
        <position position="161"/>
    </location>
    <ligand>
        <name>S-adenosyl-L-methionine</name>
        <dbReference type="ChEBI" id="CHEBI:59789"/>
    </ligand>
</feature>
<dbReference type="Pfam" id="PF13636">
    <property type="entry name" value="Methyltranf_PUA"/>
    <property type="match status" value="1"/>
</dbReference>
<dbReference type="InterPro" id="IPR001678">
    <property type="entry name" value="MeTrfase_RsmB-F_NOP2_dom"/>
</dbReference>
<sequence>MIEHLPPELITSLQNITGFHEERFKEVHRSDELVTSIRINPKKISGEQFDAYAAIPWNPYGYYLPQRPMFTLDPLLHAGAYYVQEAASQFLWEVLRQNYQRSAPVTALDLCAAPGGKSTLLSTYFTNGLVVANEVIKSRAAVLEENITKWGNMNVVVTNNDPQQFQRLEGFFDVMVVDAPCSGSGLFRRDNEALEEWSISNVELCRKRQQRILQDAYTCLKKEGMLIYSTCSYSPAENEEMVDYILQHFNVQPVRIAVDKDWNITETISEAKQGYGYRFFPYAVRSEGFFVAAFLKNDGTVFTDSIKGNVAAATTKETAEINKWISYARPVCFFKIKDTILAMDAAQMQALSAIRSNLYVKKAGVEIGEIKNKGLVPAHALAVSEILNHELPSVEVSKEVALDFLSRQEITLENIKPGWTVIQYNSLPLGWIKVLPARVNNYYPVEWRILMKTK</sequence>
<dbReference type="Pfam" id="PF01189">
    <property type="entry name" value="Methyltr_RsmB-F"/>
    <property type="match status" value="1"/>
</dbReference>
<feature type="active site" description="Nucleophile" evidence="6">
    <location>
        <position position="231"/>
    </location>
</feature>
<dbReference type="Gene3D" id="3.40.50.150">
    <property type="entry name" value="Vaccinia Virus protein VP39"/>
    <property type="match status" value="1"/>
</dbReference>
<dbReference type="Gene3D" id="2.30.130.60">
    <property type="match status" value="1"/>
</dbReference>
<accession>A0AAE3ILP4</accession>
<reference evidence="8" key="1">
    <citation type="submission" date="2022-10" db="EMBL/GenBank/DDBJ databases">
        <authorList>
            <person name="Kim H.S."/>
            <person name="Kim J.-S."/>
            <person name="Suh M.K."/>
            <person name="Eom M.K."/>
            <person name="Lee J.-S."/>
        </authorList>
    </citation>
    <scope>NUCLEOTIDE SEQUENCE</scope>
    <source>
        <strain evidence="8">LIP-5</strain>
    </source>
</reference>
<feature type="domain" description="SAM-dependent MTase RsmB/NOP-type" evidence="7">
    <location>
        <begin position="10"/>
        <end position="297"/>
    </location>
</feature>
<evidence type="ECO:0000256" key="2">
    <source>
        <dbReference type="ARBA" id="ARBA00022603"/>
    </source>
</evidence>
<dbReference type="GO" id="GO:0001510">
    <property type="term" value="P:RNA methylation"/>
    <property type="evidence" value="ECO:0007669"/>
    <property type="project" value="InterPro"/>
</dbReference>
<evidence type="ECO:0000256" key="1">
    <source>
        <dbReference type="ARBA" id="ARBA00022490"/>
    </source>
</evidence>
<dbReference type="PRINTS" id="PR02008">
    <property type="entry name" value="RCMTFAMILY"/>
</dbReference>
<keyword evidence="3 6" id="KW-0808">Transferase</keyword>
<dbReference type="InterPro" id="IPR031341">
    <property type="entry name" value="Methyltr_RsmF_N"/>
</dbReference>
<keyword evidence="1" id="KW-0963">Cytoplasm</keyword>
<dbReference type="PROSITE" id="PS51686">
    <property type="entry name" value="SAM_MT_RSMB_NOP"/>
    <property type="match status" value="1"/>
</dbReference>
<keyword evidence="5 6" id="KW-0694">RNA-binding</keyword>
<keyword evidence="4 6" id="KW-0949">S-adenosyl-L-methionine</keyword>
<feature type="binding site" evidence="6">
    <location>
        <position position="134"/>
    </location>
    <ligand>
        <name>S-adenosyl-L-methionine</name>
        <dbReference type="ChEBI" id="CHEBI:59789"/>
    </ligand>
</feature>
<keyword evidence="9" id="KW-1185">Reference proteome</keyword>
<organism evidence="8 9">
    <name type="scientific">Haoranjiania flava</name>
    <dbReference type="NCBI Taxonomy" id="1856322"/>
    <lineage>
        <taxon>Bacteria</taxon>
        <taxon>Pseudomonadati</taxon>
        <taxon>Bacteroidota</taxon>
        <taxon>Chitinophagia</taxon>
        <taxon>Chitinophagales</taxon>
        <taxon>Chitinophagaceae</taxon>
        <taxon>Haoranjiania</taxon>
    </lineage>
</organism>
<protein>
    <submittedName>
        <fullName evidence="8">RNA methyltransferase</fullName>
    </submittedName>
</protein>
<dbReference type="GO" id="GO:0003723">
    <property type="term" value="F:RNA binding"/>
    <property type="evidence" value="ECO:0007669"/>
    <property type="project" value="UniProtKB-UniRule"/>
</dbReference>
<keyword evidence="2 6" id="KW-0489">Methyltransferase</keyword>
<dbReference type="Proteomes" id="UP001209317">
    <property type="component" value="Unassembled WGS sequence"/>
</dbReference>
<dbReference type="InterPro" id="IPR029063">
    <property type="entry name" value="SAM-dependent_MTases_sf"/>
</dbReference>
<dbReference type="EMBL" id="JAOTPL010000002">
    <property type="protein sequence ID" value="MCU7693215.1"/>
    <property type="molecule type" value="Genomic_DNA"/>
</dbReference>
<feature type="binding site" evidence="6">
    <location>
        <begin position="111"/>
        <end position="117"/>
    </location>
    <ligand>
        <name>S-adenosyl-L-methionine</name>
        <dbReference type="ChEBI" id="CHEBI:59789"/>
    </ligand>
</feature>
<name>A0AAE3ILP4_9BACT</name>
<dbReference type="InterPro" id="IPR027391">
    <property type="entry name" value="Nol1_Nop2_Fmu_2"/>
</dbReference>
<dbReference type="GO" id="GO:0008173">
    <property type="term" value="F:RNA methyltransferase activity"/>
    <property type="evidence" value="ECO:0007669"/>
    <property type="project" value="InterPro"/>
</dbReference>